<dbReference type="OrthoDB" id="4966777at2"/>
<sequence length="290" mass="31649">MPSFPSPSVETARKAVAARLREVRLDAGLKGLELAVRCGWHKSKVSRVENARTPPSDADIHAWCTACGAEGLVADIIAASRTADSMYLEWKRLQRTGLRRLQESRVPLYERTKLHRGYASHVVPGLLQTPAYASALLSVIGRFHRTPDDTAEAVAARVARSDVLHRAGHRFVLLVEESVLRYQIGDAEAMAGQLRHLLSVMSLPAVSLGLVPFAARERRMWPLEAFNIFDDQRVHVELLTAQVTVTAPSEVAMYVRAFGELRELAVYGAAARALVAAALDALGPSSPATT</sequence>
<dbReference type="KEGG" id="stri:C7M71_012660"/>
<evidence type="ECO:0000313" key="3">
    <source>
        <dbReference type="Proteomes" id="UP000249340"/>
    </source>
</evidence>
<dbReference type="CDD" id="cd00093">
    <property type="entry name" value="HTH_XRE"/>
    <property type="match status" value="1"/>
</dbReference>
<protein>
    <submittedName>
        <fullName evidence="2">XRE family transcriptional regulator</fullName>
    </submittedName>
</protein>
<dbReference type="Proteomes" id="UP000249340">
    <property type="component" value="Chromosome"/>
</dbReference>
<dbReference type="InterPro" id="IPR010982">
    <property type="entry name" value="Lambda_DNA-bd_dom_sf"/>
</dbReference>
<dbReference type="AlphaFoldDB" id="A0A345SWR1"/>
<keyword evidence="3" id="KW-1185">Reference proteome</keyword>
<evidence type="ECO:0000259" key="1">
    <source>
        <dbReference type="SMART" id="SM00530"/>
    </source>
</evidence>
<reference evidence="3" key="1">
    <citation type="submission" date="2018-07" db="EMBL/GenBank/DDBJ databases">
        <title>Streptacidiphilus bronchialis DSM 106435 chromosome.</title>
        <authorList>
            <person name="Batra D."/>
            <person name="Gulvik C.A."/>
        </authorList>
    </citation>
    <scope>NUCLEOTIDE SEQUENCE [LARGE SCALE GENOMIC DNA]</scope>
    <source>
        <strain evidence="3">DSM 106435</strain>
    </source>
</reference>
<dbReference type="InterPro" id="IPR001387">
    <property type="entry name" value="Cro/C1-type_HTH"/>
</dbReference>
<dbReference type="GO" id="GO:0003677">
    <property type="term" value="F:DNA binding"/>
    <property type="evidence" value="ECO:0007669"/>
    <property type="project" value="InterPro"/>
</dbReference>
<dbReference type="RefSeq" id="WP_111490876.1">
    <property type="nucleotide sequence ID" value="NZ_CP031264.1"/>
</dbReference>
<dbReference type="InterPro" id="IPR043917">
    <property type="entry name" value="DUF5753"/>
</dbReference>
<dbReference type="EMBL" id="CP031264">
    <property type="protein sequence ID" value="AXI78166.1"/>
    <property type="molecule type" value="Genomic_DNA"/>
</dbReference>
<proteinExistence type="predicted"/>
<gene>
    <name evidence="2" type="ORF">C7M71_012660</name>
</gene>
<feature type="domain" description="HTH cro/C1-type" evidence="1">
    <location>
        <begin position="19"/>
        <end position="74"/>
    </location>
</feature>
<dbReference type="Pfam" id="PF19054">
    <property type="entry name" value="DUF5753"/>
    <property type="match status" value="1"/>
</dbReference>
<dbReference type="SMART" id="SM00530">
    <property type="entry name" value="HTH_XRE"/>
    <property type="match status" value="1"/>
</dbReference>
<accession>A0A345SWR1</accession>
<dbReference type="Gene3D" id="1.10.260.40">
    <property type="entry name" value="lambda repressor-like DNA-binding domains"/>
    <property type="match status" value="1"/>
</dbReference>
<evidence type="ECO:0000313" key="2">
    <source>
        <dbReference type="EMBL" id="AXI78166.1"/>
    </source>
</evidence>
<dbReference type="Pfam" id="PF13560">
    <property type="entry name" value="HTH_31"/>
    <property type="match status" value="1"/>
</dbReference>
<organism evidence="2 3">
    <name type="scientific">Peterkaempfera bronchialis</name>
    <dbReference type="NCBI Taxonomy" id="2126346"/>
    <lineage>
        <taxon>Bacteria</taxon>
        <taxon>Bacillati</taxon>
        <taxon>Actinomycetota</taxon>
        <taxon>Actinomycetes</taxon>
        <taxon>Kitasatosporales</taxon>
        <taxon>Streptomycetaceae</taxon>
        <taxon>Peterkaempfera</taxon>
    </lineage>
</organism>
<dbReference type="SUPFAM" id="SSF47413">
    <property type="entry name" value="lambda repressor-like DNA-binding domains"/>
    <property type="match status" value="1"/>
</dbReference>
<name>A0A345SWR1_9ACTN</name>